<keyword evidence="5" id="KW-1185">Reference proteome</keyword>
<dbReference type="Pfam" id="PF07890">
    <property type="entry name" value="Rrp15p"/>
    <property type="match status" value="1"/>
</dbReference>
<evidence type="ECO:0000256" key="3">
    <source>
        <dbReference type="SAM" id="MobiDB-lite"/>
    </source>
</evidence>
<feature type="compositionally biased region" description="Basic and acidic residues" evidence="3">
    <location>
        <begin position="194"/>
        <end position="210"/>
    </location>
</feature>
<comment type="caution">
    <text evidence="4">The sequence shown here is derived from an EMBL/GenBank/DDBJ whole genome shotgun (WGS) entry which is preliminary data.</text>
</comment>
<evidence type="ECO:0000313" key="5">
    <source>
        <dbReference type="Proteomes" id="UP001186944"/>
    </source>
</evidence>
<dbReference type="Proteomes" id="UP001186944">
    <property type="component" value="Unassembled WGS sequence"/>
</dbReference>
<accession>A0AA89BVV9</accession>
<sequence length="270" mass="31176">MTHSEYSNLLRSCKVLYFTDVSDNNDEGNTENDSSKAGLADAMAKILSKQLPRDKKQAILAKSKTDKEITKTRIEKKIKEGVTDEETKQHTQQQELFAAQQKRKIWEELGRVRPDPLERDKEKALQRIAQRGVVQLFNAVRRQQKIVEDKLIEAGQSEHKKAKVMETVTKGKFLDMLEEKEGIKIKKEKKSKNKIHENTIKEEPVEIKEEMIDDNDDDNEEEGRSTWSALREDYMMGAKMKDWDRQSDDSVDDNVNDTNNDIDDSDSDDG</sequence>
<evidence type="ECO:0000256" key="2">
    <source>
        <dbReference type="ARBA" id="ARBA00017475"/>
    </source>
</evidence>
<dbReference type="EMBL" id="VSWD01000009">
    <property type="protein sequence ID" value="KAK3092768.1"/>
    <property type="molecule type" value="Genomic_DNA"/>
</dbReference>
<feature type="compositionally biased region" description="Acidic residues" evidence="3">
    <location>
        <begin position="211"/>
        <end position="221"/>
    </location>
</feature>
<feature type="compositionally biased region" description="Basic and acidic residues" evidence="3">
    <location>
        <begin position="230"/>
        <end position="248"/>
    </location>
</feature>
<dbReference type="InterPro" id="IPR012459">
    <property type="entry name" value="Rrp15"/>
</dbReference>
<comment type="similarity">
    <text evidence="1">Belongs to the RRP15 family.</text>
</comment>
<proteinExistence type="inferred from homology"/>
<evidence type="ECO:0000256" key="1">
    <source>
        <dbReference type="ARBA" id="ARBA00007462"/>
    </source>
</evidence>
<protein>
    <recommendedName>
        <fullName evidence="2">RRP15-like protein</fullName>
    </recommendedName>
</protein>
<name>A0AA89BVV9_PINIB</name>
<dbReference type="PANTHER" id="PTHR13245:SF14">
    <property type="entry name" value="RRP15-LIKE PROTEIN"/>
    <property type="match status" value="1"/>
</dbReference>
<evidence type="ECO:0000313" key="4">
    <source>
        <dbReference type="EMBL" id="KAK3092768.1"/>
    </source>
</evidence>
<dbReference type="GO" id="GO:0000460">
    <property type="term" value="P:maturation of 5.8S rRNA"/>
    <property type="evidence" value="ECO:0007669"/>
    <property type="project" value="TreeGrafter"/>
</dbReference>
<dbReference type="PANTHER" id="PTHR13245">
    <property type="entry name" value="RRP15-LIKE PROTEIN"/>
    <property type="match status" value="1"/>
</dbReference>
<feature type="compositionally biased region" description="Acidic residues" evidence="3">
    <location>
        <begin position="249"/>
        <end position="270"/>
    </location>
</feature>
<feature type="region of interest" description="Disordered" evidence="3">
    <location>
        <begin position="188"/>
        <end position="270"/>
    </location>
</feature>
<gene>
    <name evidence="4" type="ORF">FSP39_007028</name>
</gene>
<organism evidence="4 5">
    <name type="scientific">Pinctada imbricata</name>
    <name type="common">Atlantic pearl-oyster</name>
    <name type="synonym">Pinctada martensii</name>
    <dbReference type="NCBI Taxonomy" id="66713"/>
    <lineage>
        <taxon>Eukaryota</taxon>
        <taxon>Metazoa</taxon>
        <taxon>Spiralia</taxon>
        <taxon>Lophotrochozoa</taxon>
        <taxon>Mollusca</taxon>
        <taxon>Bivalvia</taxon>
        <taxon>Autobranchia</taxon>
        <taxon>Pteriomorphia</taxon>
        <taxon>Pterioida</taxon>
        <taxon>Pterioidea</taxon>
        <taxon>Pteriidae</taxon>
        <taxon>Pinctada</taxon>
    </lineage>
</organism>
<reference evidence="4" key="1">
    <citation type="submission" date="2019-08" db="EMBL/GenBank/DDBJ databases">
        <title>The improved chromosome-level genome for the pearl oyster Pinctada fucata martensii using PacBio sequencing and Hi-C.</title>
        <authorList>
            <person name="Zheng Z."/>
        </authorList>
    </citation>
    <scope>NUCLEOTIDE SEQUENCE</scope>
    <source>
        <strain evidence="4">ZZ-2019</strain>
        <tissue evidence="4">Adductor muscle</tissue>
    </source>
</reference>
<dbReference type="GO" id="GO:0030687">
    <property type="term" value="C:preribosome, large subunit precursor"/>
    <property type="evidence" value="ECO:0007669"/>
    <property type="project" value="TreeGrafter"/>
</dbReference>
<dbReference type="AlphaFoldDB" id="A0AA89BVV9"/>
<dbReference type="GO" id="GO:0000470">
    <property type="term" value="P:maturation of LSU-rRNA"/>
    <property type="evidence" value="ECO:0007669"/>
    <property type="project" value="TreeGrafter"/>
</dbReference>